<dbReference type="Proteomes" id="UP000318437">
    <property type="component" value="Unassembled WGS sequence"/>
</dbReference>
<dbReference type="PANTHER" id="PTHR42915:SF1">
    <property type="entry name" value="PEPTIDOGLYCAN BETA-N-ACETYLMURAMIDASE NAMZ"/>
    <property type="match status" value="1"/>
</dbReference>
<feature type="domain" description="Beta-lactamase-related" evidence="2">
    <location>
        <begin position="53"/>
        <end position="377"/>
    </location>
</feature>
<dbReference type="InterPro" id="IPR001466">
    <property type="entry name" value="Beta-lactam-related"/>
</dbReference>
<dbReference type="Gene3D" id="3.40.710.10">
    <property type="entry name" value="DD-peptidase/beta-lactamase superfamily"/>
    <property type="match status" value="1"/>
</dbReference>
<keyword evidence="5" id="KW-0378">Hydrolase</keyword>
<feature type="domain" description="Peptidoglycan beta-N-acetylmuramidase NamZ N-terminal" evidence="3">
    <location>
        <begin position="435"/>
        <end position="635"/>
    </location>
</feature>
<dbReference type="GO" id="GO:0033922">
    <property type="term" value="F:peptidoglycan beta-N-acetylmuramidase activity"/>
    <property type="evidence" value="ECO:0007669"/>
    <property type="project" value="InterPro"/>
</dbReference>
<accession>A0A5C6CJA2</accession>
<dbReference type="Gene3D" id="3.90.1150.140">
    <property type="match status" value="1"/>
</dbReference>
<dbReference type="InterPro" id="IPR048503">
    <property type="entry name" value="NamZ_C"/>
</dbReference>
<dbReference type="InterPro" id="IPR048502">
    <property type="entry name" value="NamZ_N"/>
</dbReference>
<sequence length="789" mass="86774" precursor="true">MMTNPSPKFLAYCLMILFTVSGPWSLAESSTSGLPRMQPAELGMNASQLELIDGLVAAEIGKGNLPGCVVMIGRRDGIAFARAYGHRQLEPSREEMTIDTVFDMASLTKPLATATSIMQLVERGQVRLREPVATYIPEFAQKGKDPITIEHLLTHQGGLIPDNPLADYEHGPEEAWNNIWKLTPTNPVGTKFAYTDVGFLVLGQVIERVTGQDVATFAAENVFQPLDMQDTGYLPPAELQARAATTEQRDGKWLRGEVHDPRAALLGGVAGHAGLFSTADDLAKYAHMFLACGTKDDSQLLGSLTIGEMSRPRIIDGNERGLGWDSLSKYSTNRGELFSRKAVGHGGFTGTAMWIDPQLDLFVIFLSSRLHPDGVGNVNPLAGRIGTIAAAAITSNECLREEGGIKLIEKDTQDTLLGVDVLERDQFASLRGRRVGLITNHTGLNSKGQRTIDILHATPGVELISIFSPEHGLQGKLDVPNVSDTRDEATGLPVHSLYGETRKPEPSQLEGIDTLVFDIQDIGTRFYTYVSTMGLALESAAEHDLRFIVLDRPNPLGGELVEGPVLDSDKKSFVGHHAIPVRHGMTIGELARMFVAENELQVDLQIVELEHWYRGQYWDQTGLVWTNPSPNMRSLTQAVIYPGIGLLETTNVSVGRGTDTPFEVIGAPWINGSQLARHLNQQALPGVTFVPIRFTPSESKFANEPCQGINIIVVDRRDFRPVQTGLAVALALRELFPQDWDMTKYIRLLANEQVFEAIENGTTSSQLQELVAPTLNEFKKRRRKFLIYR</sequence>
<feature type="chain" id="PRO_5022840787" evidence="1">
    <location>
        <begin position="27"/>
        <end position="789"/>
    </location>
</feature>
<keyword evidence="1" id="KW-0732">Signal</keyword>
<dbReference type="InterPro" id="IPR012338">
    <property type="entry name" value="Beta-lactam/transpept-like"/>
</dbReference>
<dbReference type="SUPFAM" id="SSF56601">
    <property type="entry name" value="beta-lactamase/transpeptidase-like"/>
    <property type="match status" value="1"/>
</dbReference>
<dbReference type="AlphaFoldDB" id="A0A5C6CJA2"/>
<organism evidence="5 6">
    <name type="scientific">Bythopirellula polymerisocia</name>
    <dbReference type="NCBI Taxonomy" id="2528003"/>
    <lineage>
        <taxon>Bacteria</taxon>
        <taxon>Pseudomonadati</taxon>
        <taxon>Planctomycetota</taxon>
        <taxon>Planctomycetia</taxon>
        <taxon>Pirellulales</taxon>
        <taxon>Lacipirellulaceae</taxon>
        <taxon>Bythopirellula</taxon>
    </lineage>
</organism>
<comment type="caution">
    <text evidence="5">The sequence shown here is derived from an EMBL/GenBank/DDBJ whole genome shotgun (WGS) entry which is preliminary data.</text>
</comment>
<protein>
    <submittedName>
        <fullName evidence="5">Esterase EstB</fullName>
        <ecNumber evidence="5">3.1.1.-</ecNumber>
    </submittedName>
</protein>
<feature type="domain" description="Peptidoglycan beta-N-acetylmuramidase NamZ C-terminal" evidence="4">
    <location>
        <begin position="640"/>
        <end position="788"/>
    </location>
</feature>
<keyword evidence="6" id="KW-1185">Reference proteome</keyword>
<dbReference type="Pfam" id="PF07075">
    <property type="entry name" value="NamZ_N"/>
    <property type="match status" value="1"/>
</dbReference>
<dbReference type="OrthoDB" id="9801061at2"/>
<dbReference type="InterPro" id="IPR008302">
    <property type="entry name" value="NamZ"/>
</dbReference>
<evidence type="ECO:0000313" key="5">
    <source>
        <dbReference type="EMBL" id="TWU23647.1"/>
    </source>
</evidence>
<dbReference type="Pfam" id="PF20732">
    <property type="entry name" value="NamZ_C"/>
    <property type="match status" value="1"/>
</dbReference>
<gene>
    <name evidence="5" type="primary">estB_2</name>
    <name evidence="5" type="ORF">Pla144_38220</name>
</gene>
<dbReference type="PANTHER" id="PTHR42915">
    <property type="entry name" value="HYPOTHETICAL 460 KDA PROTEIN IN FEUA-SIGW INTERGENIC REGION [PRECURSOR]"/>
    <property type="match status" value="1"/>
</dbReference>
<evidence type="ECO:0000313" key="6">
    <source>
        <dbReference type="Proteomes" id="UP000318437"/>
    </source>
</evidence>
<evidence type="ECO:0000259" key="2">
    <source>
        <dbReference type="Pfam" id="PF00144"/>
    </source>
</evidence>
<evidence type="ECO:0000256" key="1">
    <source>
        <dbReference type="SAM" id="SignalP"/>
    </source>
</evidence>
<feature type="signal peptide" evidence="1">
    <location>
        <begin position="1"/>
        <end position="26"/>
    </location>
</feature>
<proteinExistence type="predicted"/>
<evidence type="ECO:0000259" key="3">
    <source>
        <dbReference type="Pfam" id="PF07075"/>
    </source>
</evidence>
<dbReference type="EC" id="3.1.1.-" evidence="5"/>
<dbReference type="EMBL" id="SJPS01000006">
    <property type="protein sequence ID" value="TWU23647.1"/>
    <property type="molecule type" value="Genomic_DNA"/>
</dbReference>
<dbReference type="Pfam" id="PF00144">
    <property type="entry name" value="Beta-lactamase"/>
    <property type="match status" value="1"/>
</dbReference>
<evidence type="ECO:0000259" key="4">
    <source>
        <dbReference type="Pfam" id="PF20732"/>
    </source>
</evidence>
<name>A0A5C6CJA2_9BACT</name>
<reference evidence="5 6" key="1">
    <citation type="submission" date="2019-02" db="EMBL/GenBank/DDBJ databases">
        <title>Deep-cultivation of Planctomycetes and their phenomic and genomic characterization uncovers novel biology.</title>
        <authorList>
            <person name="Wiegand S."/>
            <person name="Jogler M."/>
            <person name="Boedeker C."/>
            <person name="Pinto D."/>
            <person name="Vollmers J."/>
            <person name="Rivas-Marin E."/>
            <person name="Kohn T."/>
            <person name="Peeters S.H."/>
            <person name="Heuer A."/>
            <person name="Rast P."/>
            <person name="Oberbeckmann S."/>
            <person name="Bunk B."/>
            <person name="Jeske O."/>
            <person name="Meyerdierks A."/>
            <person name="Storesund J.E."/>
            <person name="Kallscheuer N."/>
            <person name="Luecker S."/>
            <person name="Lage O.M."/>
            <person name="Pohl T."/>
            <person name="Merkel B.J."/>
            <person name="Hornburger P."/>
            <person name="Mueller R.-W."/>
            <person name="Bruemmer F."/>
            <person name="Labrenz M."/>
            <person name="Spormann A.M."/>
            <person name="Op Den Camp H."/>
            <person name="Overmann J."/>
            <person name="Amann R."/>
            <person name="Jetten M.S.M."/>
            <person name="Mascher T."/>
            <person name="Medema M.H."/>
            <person name="Devos D.P."/>
            <person name="Kaster A.-K."/>
            <person name="Ovreas L."/>
            <person name="Rohde M."/>
            <person name="Galperin M.Y."/>
            <person name="Jogler C."/>
        </authorList>
    </citation>
    <scope>NUCLEOTIDE SEQUENCE [LARGE SCALE GENOMIC DNA]</scope>
    <source>
        <strain evidence="5 6">Pla144</strain>
    </source>
</reference>
<dbReference type="Gene3D" id="3.40.50.12170">
    <property type="entry name" value="Uncharacterised protein PF07075, DUF1343"/>
    <property type="match status" value="1"/>
</dbReference>